<sequence length="121" mass="13157">MEPLSRVADAGSEQGLHIHVDVLVVRGECNRPGLNVRKNALQTLRDGGRVLGRDYAAARQHLRVGKASGDVLPVKPLVEVDGSIEVVDQRVRFLSKPSGPEFHKGFSLIEIGGRESPARFP</sequence>
<dbReference type="EMBL" id="VSSQ01006050">
    <property type="protein sequence ID" value="MPM31356.1"/>
    <property type="molecule type" value="Genomic_DNA"/>
</dbReference>
<name>A0A644YS63_9ZZZZ</name>
<proteinExistence type="predicted"/>
<protein>
    <submittedName>
        <fullName evidence="1">Uncharacterized protein</fullName>
    </submittedName>
</protein>
<accession>A0A644YS63</accession>
<dbReference type="AlphaFoldDB" id="A0A644YS63"/>
<gene>
    <name evidence="1" type="ORF">SDC9_77911</name>
</gene>
<organism evidence="1">
    <name type="scientific">bioreactor metagenome</name>
    <dbReference type="NCBI Taxonomy" id="1076179"/>
    <lineage>
        <taxon>unclassified sequences</taxon>
        <taxon>metagenomes</taxon>
        <taxon>ecological metagenomes</taxon>
    </lineage>
</organism>
<reference evidence="1" key="1">
    <citation type="submission" date="2019-08" db="EMBL/GenBank/DDBJ databases">
        <authorList>
            <person name="Kucharzyk K."/>
            <person name="Murdoch R.W."/>
            <person name="Higgins S."/>
            <person name="Loffler F."/>
        </authorList>
    </citation>
    <scope>NUCLEOTIDE SEQUENCE</scope>
</reference>
<evidence type="ECO:0000313" key="1">
    <source>
        <dbReference type="EMBL" id="MPM31356.1"/>
    </source>
</evidence>
<comment type="caution">
    <text evidence="1">The sequence shown here is derived from an EMBL/GenBank/DDBJ whole genome shotgun (WGS) entry which is preliminary data.</text>
</comment>